<dbReference type="AlphaFoldDB" id="A0A2M8PCZ5"/>
<dbReference type="EMBL" id="PGTM01000159">
    <property type="protein sequence ID" value="PJF35414.1"/>
    <property type="molecule type" value="Genomic_DNA"/>
</dbReference>
<protein>
    <recommendedName>
        <fullName evidence="3">SH3b domain-containing protein</fullName>
    </recommendedName>
</protein>
<name>A0A2M8PCZ5_9CHLR</name>
<proteinExistence type="predicted"/>
<sequence length="563" mass="59097">MLLWSALLAGYIAVPNARAEDRSACRALVEEGIAAAARACGAAGPDTACYGHTGVAASSASEGALSNIGQTVPLSQLQGLTTQAASLESGAWGIAVLNIQAGLPEGAAGVRAALFGDSALQSAVRPEAAALKTLPVRTFDDLPVLLRAGASKNFPQITRLLFNQEGAADGRNKQNTWVRVRLGELVGWASVNQIRLDGDIESLPIRDDRDILPDFMYTAPMQAMTLSNVPPRGKPACAEAASGLLMQRSAAAGADPVRLMVNGVELSFLSATLALHAVPNDNLDVMVIDGVVTVRAYGAESTLADGEMLQVRLGGADGLTAIAAPKEKTRLPFAAVEGVPLTLMPKTLSCLAGVLPSDARVAARSGPSEKDFTSLFFMSPAQTYVVEGWNADAEGNKWWKLRNDNRAENWVPQGAVRTVGACDKVEQAEVGLQASSGGNEAAGGIPGGGGFAPSTRTIWNAEVGTDQLIGNCKLGALNYCAHMVAIAPSGSNLIYRGQEITPYTLRRIRENVYVYEGRNGMGNGRISLVLTFTSPTTYTLTQTLILDADPECQHVNVVNATLR</sequence>
<evidence type="ECO:0000313" key="2">
    <source>
        <dbReference type="Proteomes" id="UP000229681"/>
    </source>
</evidence>
<comment type="caution">
    <text evidence="1">The sequence shown here is derived from an EMBL/GenBank/DDBJ whole genome shotgun (WGS) entry which is preliminary data.</text>
</comment>
<reference evidence="1 2" key="1">
    <citation type="submission" date="2017-11" db="EMBL/GenBank/DDBJ databases">
        <title>Evolution of Phototrophy in the Chloroflexi Phylum Driven by Horizontal Gene Transfer.</title>
        <authorList>
            <person name="Ward L.M."/>
            <person name="Hemp J."/>
            <person name="Shih P.M."/>
            <person name="Mcglynn S.E."/>
            <person name="Fischer W."/>
        </authorList>
    </citation>
    <scope>NUCLEOTIDE SEQUENCE [LARGE SCALE GENOMIC DNA]</scope>
    <source>
        <strain evidence="1">JP3_13</strain>
    </source>
</reference>
<evidence type="ECO:0008006" key="3">
    <source>
        <dbReference type="Google" id="ProtNLM"/>
    </source>
</evidence>
<evidence type="ECO:0000313" key="1">
    <source>
        <dbReference type="EMBL" id="PJF35414.1"/>
    </source>
</evidence>
<accession>A0A2M8PCZ5</accession>
<dbReference type="Proteomes" id="UP000229681">
    <property type="component" value="Unassembled WGS sequence"/>
</dbReference>
<organism evidence="1 2">
    <name type="scientific">Candidatus Thermofonsia Clade 1 bacterium</name>
    <dbReference type="NCBI Taxonomy" id="2364210"/>
    <lineage>
        <taxon>Bacteria</taxon>
        <taxon>Bacillati</taxon>
        <taxon>Chloroflexota</taxon>
        <taxon>Candidatus Thermofontia</taxon>
        <taxon>Candidatus Thermofonsia Clade 1</taxon>
    </lineage>
</organism>
<gene>
    <name evidence="1" type="ORF">CUN49_10710</name>
</gene>